<reference evidence="3 4" key="1">
    <citation type="journal article" date="2019" name="New Phytol.">
        <title>Comparative genomics reveals unique wood-decay strategies and fruiting body development in the Schizophyllaceae.</title>
        <authorList>
            <person name="Almasi E."/>
            <person name="Sahu N."/>
            <person name="Krizsan K."/>
            <person name="Balint B."/>
            <person name="Kovacs G.M."/>
            <person name="Kiss B."/>
            <person name="Cseklye J."/>
            <person name="Drula E."/>
            <person name="Henrissat B."/>
            <person name="Nagy I."/>
            <person name="Chovatia M."/>
            <person name="Adam C."/>
            <person name="LaButti K."/>
            <person name="Lipzen A."/>
            <person name="Riley R."/>
            <person name="Grigoriev I.V."/>
            <person name="Nagy L.G."/>
        </authorList>
    </citation>
    <scope>NUCLEOTIDE SEQUENCE [LARGE SCALE GENOMIC DNA]</scope>
    <source>
        <strain evidence="3 4">NL-1724</strain>
    </source>
</reference>
<accession>A0A550BU65</accession>
<keyword evidence="4" id="KW-1185">Reference proteome</keyword>
<feature type="transmembrane region" description="Helical" evidence="2">
    <location>
        <begin position="192"/>
        <end position="213"/>
    </location>
</feature>
<name>A0A550BU65_9AGAR</name>
<comment type="caution">
    <text evidence="3">The sequence shown here is derived from an EMBL/GenBank/DDBJ whole genome shotgun (WGS) entry which is preliminary data.</text>
</comment>
<evidence type="ECO:0000313" key="4">
    <source>
        <dbReference type="Proteomes" id="UP000320762"/>
    </source>
</evidence>
<protein>
    <recommendedName>
        <fullName evidence="5">THH1/TOM1/TOM3 domain-containing protein</fullName>
    </recommendedName>
</protein>
<organism evidence="3 4">
    <name type="scientific">Schizophyllum amplum</name>
    <dbReference type="NCBI Taxonomy" id="97359"/>
    <lineage>
        <taxon>Eukaryota</taxon>
        <taxon>Fungi</taxon>
        <taxon>Dikarya</taxon>
        <taxon>Basidiomycota</taxon>
        <taxon>Agaricomycotina</taxon>
        <taxon>Agaricomycetes</taxon>
        <taxon>Agaricomycetidae</taxon>
        <taxon>Agaricales</taxon>
        <taxon>Schizophyllaceae</taxon>
        <taxon>Schizophyllum</taxon>
    </lineage>
</organism>
<evidence type="ECO:0000256" key="2">
    <source>
        <dbReference type="SAM" id="Phobius"/>
    </source>
</evidence>
<feature type="compositionally biased region" description="Basic and acidic residues" evidence="1">
    <location>
        <begin position="292"/>
        <end position="301"/>
    </location>
</feature>
<feature type="compositionally biased region" description="Basic and acidic residues" evidence="1">
    <location>
        <begin position="322"/>
        <end position="334"/>
    </location>
</feature>
<evidence type="ECO:0000313" key="3">
    <source>
        <dbReference type="EMBL" id="TRM56088.1"/>
    </source>
</evidence>
<dbReference type="OrthoDB" id="3346544at2759"/>
<feature type="transmembrane region" description="Helical" evidence="2">
    <location>
        <begin position="141"/>
        <end position="163"/>
    </location>
</feature>
<keyword evidence="2" id="KW-1133">Transmembrane helix</keyword>
<feature type="region of interest" description="Disordered" evidence="1">
    <location>
        <begin position="292"/>
        <end position="334"/>
    </location>
</feature>
<gene>
    <name evidence="3" type="ORF">BD626DRAFT_520783</name>
</gene>
<keyword evidence="2" id="KW-0812">Transmembrane</keyword>
<feature type="transmembrane region" description="Helical" evidence="2">
    <location>
        <begin position="40"/>
        <end position="59"/>
    </location>
</feature>
<feature type="region of interest" description="Disordered" evidence="1">
    <location>
        <begin position="247"/>
        <end position="268"/>
    </location>
</feature>
<evidence type="ECO:0008006" key="5">
    <source>
        <dbReference type="Google" id="ProtNLM"/>
    </source>
</evidence>
<feature type="transmembrane region" description="Helical" evidence="2">
    <location>
        <begin position="6"/>
        <end position="28"/>
    </location>
</feature>
<dbReference type="Proteomes" id="UP000320762">
    <property type="component" value="Unassembled WGS sequence"/>
</dbReference>
<dbReference type="EMBL" id="VDMD01000080">
    <property type="protein sequence ID" value="TRM56088.1"/>
    <property type="molecule type" value="Genomic_DNA"/>
</dbReference>
<dbReference type="AlphaFoldDB" id="A0A550BU65"/>
<keyword evidence="2" id="KW-0472">Membrane</keyword>
<feature type="transmembrane region" description="Helical" evidence="2">
    <location>
        <begin position="219"/>
        <end position="238"/>
    </location>
</feature>
<proteinExistence type="predicted"/>
<evidence type="ECO:0000256" key="1">
    <source>
        <dbReference type="SAM" id="MobiDB-lite"/>
    </source>
</evidence>
<sequence length="334" mass="36785">MLSFLVAAVVSVSVEVRIYTVVWIRHTMLMVRKGFTPRRFMCIFFALSAAMYIAAFLHACNVDTGLMAYRVIHGINLAPDVYAQNMVVRPHHWHIRTISVLQFLQTIIGDLVLVRFRTYVAWSYSIWVLALPSHYSYSPLLVIRICLPASLAFNVALTVLLIWRLGAVHAESSRAGVRDATHQPVLLRIARVVAETGAPYVGTYAVFIVLTFMGRSEMYIVQCALLPIGGMTFSLMSIRLSGTASDVGHTTSDAGHRTSDAEAGPATSKIGGFASADGSLWDADDYGRSTDDYGRSTDDYGRGTTDYGRSMTDHGRRGGAIDYDRDPLPPEHAV</sequence>